<sequence length="330" mass="37599">MAFNRLGYRAWGGDRTRHLWRPVVVARGGISLIMKRRWLRLMLVLAWLPVLVPAFGIFAFEYSSTEPGLQRMIVGFVSQPLGRPDLGNAILQDHEAARHEVWSILILTYFRFPQLFAMVALIGMIAPLLVSYDLRTKAYLMYFSRPLTPLQYIIGKSSVIWYFLVAVVTLPALLLYVLGILLSPDLSVVAETIDIPFRIFAASVVLLVPTTMLAILYSSFTSESRYATFAWFATWVMGIVAYQFLTFSQMQSERPPRRRQRGPIDWESMGVDLDRWRPLSPFHMLGKVEAWIFGVDRTAGSVWPSAIVLTAITIIGLFLIHRRIKGRLSV</sequence>
<feature type="transmembrane region" description="Helical" evidence="1">
    <location>
        <begin position="159"/>
        <end position="183"/>
    </location>
</feature>
<feature type="transmembrane region" description="Helical" evidence="1">
    <location>
        <begin position="115"/>
        <end position="134"/>
    </location>
</feature>
<dbReference type="Proteomes" id="UP001239462">
    <property type="component" value="Unassembled WGS sequence"/>
</dbReference>
<keyword evidence="3" id="KW-1185">Reference proteome</keyword>
<feature type="transmembrane region" description="Helical" evidence="1">
    <location>
        <begin position="41"/>
        <end position="60"/>
    </location>
</feature>
<keyword evidence="1" id="KW-0812">Transmembrane</keyword>
<dbReference type="Pfam" id="PF12679">
    <property type="entry name" value="ABC2_membrane_2"/>
    <property type="match status" value="1"/>
</dbReference>
<feature type="transmembrane region" description="Helical" evidence="1">
    <location>
        <begin position="229"/>
        <end position="247"/>
    </location>
</feature>
<evidence type="ECO:0000313" key="3">
    <source>
        <dbReference type="Proteomes" id="UP001239462"/>
    </source>
</evidence>
<protein>
    <submittedName>
        <fullName evidence="2">ABC transporter permease subunit</fullName>
    </submittedName>
</protein>
<evidence type="ECO:0000313" key="2">
    <source>
        <dbReference type="EMBL" id="MDM4016877.1"/>
    </source>
</evidence>
<proteinExistence type="predicted"/>
<evidence type="ECO:0000256" key="1">
    <source>
        <dbReference type="SAM" id="Phobius"/>
    </source>
</evidence>
<organism evidence="2 3">
    <name type="scientific">Roseiconus lacunae</name>
    <dbReference type="NCBI Taxonomy" id="2605694"/>
    <lineage>
        <taxon>Bacteria</taxon>
        <taxon>Pseudomonadati</taxon>
        <taxon>Planctomycetota</taxon>
        <taxon>Planctomycetia</taxon>
        <taxon>Pirellulales</taxon>
        <taxon>Pirellulaceae</taxon>
        <taxon>Roseiconus</taxon>
    </lineage>
</organism>
<keyword evidence="1" id="KW-0472">Membrane</keyword>
<reference evidence="2 3" key="1">
    <citation type="submission" date="2023-06" db="EMBL/GenBank/DDBJ databases">
        <title>Roseiconus lacunae JC819 isolated from Gulf of Mannar region, Tamil Nadu.</title>
        <authorList>
            <person name="Pk S."/>
            <person name="Ch S."/>
            <person name="Ch V.R."/>
        </authorList>
    </citation>
    <scope>NUCLEOTIDE SEQUENCE [LARGE SCALE GENOMIC DNA]</scope>
    <source>
        <strain evidence="2 3">JC819</strain>
    </source>
</reference>
<gene>
    <name evidence="2" type="ORF">QTN89_15630</name>
</gene>
<feature type="transmembrane region" description="Helical" evidence="1">
    <location>
        <begin position="301"/>
        <end position="320"/>
    </location>
</feature>
<comment type="caution">
    <text evidence="2">The sequence shown here is derived from an EMBL/GenBank/DDBJ whole genome shotgun (WGS) entry which is preliminary data.</text>
</comment>
<name>A0ABT7PK51_9BACT</name>
<feature type="transmembrane region" description="Helical" evidence="1">
    <location>
        <begin position="195"/>
        <end position="217"/>
    </location>
</feature>
<dbReference type="RefSeq" id="WP_149499398.1">
    <property type="nucleotide sequence ID" value="NZ_JASZZN010000010.1"/>
</dbReference>
<accession>A0ABT7PK51</accession>
<dbReference type="EMBL" id="JASZZN010000010">
    <property type="protein sequence ID" value="MDM4016877.1"/>
    <property type="molecule type" value="Genomic_DNA"/>
</dbReference>
<keyword evidence="1" id="KW-1133">Transmembrane helix</keyword>